<reference evidence="8" key="1">
    <citation type="submission" date="2015-08" db="EMBL/GenBank/DDBJ databases">
        <title>Fjat-14210 dsm16467.</title>
        <authorList>
            <person name="Liu B."/>
            <person name="Wang J."/>
            <person name="Zhu Y."/>
            <person name="Liu G."/>
            <person name="Chen Q."/>
            <person name="Chen Z."/>
            <person name="Lan J."/>
            <person name="Che J."/>
            <person name="Ge C."/>
            <person name="Shi H."/>
            <person name="Pan Z."/>
            <person name="Liu X."/>
        </authorList>
    </citation>
    <scope>NUCLEOTIDE SEQUENCE [LARGE SCALE GENOMIC DNA]</scope>
    <source>
        <strain evidence="8">DSM 16467</strain>
    </source>
</reference>
<accession>A0A0M0KY66</accession>
<keyword evidence="5" id="KW-0460">Magnesium</keyword>
<evidence type="ECO:0000256" key="5">
    <source>
        <dbReference type="ARBA" id="ARBA00022842"/>
    </source>
</evidence>
<gene>
    <name evidence="7" type="ORF">AMD01_15975</name>
</gene>
<evidence type="ECO:0000313" key="8">
    <source>
        <dbReference type="Proteomes" id="UP000037558"/>
    </source>
</evidence>
<feature type="domain" description="Glutathionylspermidine synthase pre-ATP-grasp-like" evidence="6">
    <location>
        <begin position="25"/>
        <end position="394"/>
    </location>
</feature>
<dbReference type="Proteomes" id="UP000037558">
    <property type="component" value="Unassembled WGS sequence"/>
</dbReference>
<dbReference type="GO" id="GO:0016874">
    <property type="term" value="F:ligase activity"/>
    <property type="evidence" value="ECO:0007669"/>
    <property type="project" value="UniProtKB-KW"/>
</dbReference>
<dbReference type="STRING" id="284581.AMD01_15975"/>
<dbReference type="RefSeq" id="WP_169775978.1">
    <property type="nucleotide sequence ID" value="NZ_LILC01000021.1"/>
</dbReference>
<evidence type="ECO:0000313" key="7">
    <source>
        <dbReference type="EMBL" id="KOO43552.1"/>
    </source>
</evidence>
<keyword evidence="3" id="KW-0547">Nucleotide-binding</keyword>
<evidence type="ECO:0000256" key="1">
    <source>
        <dbReference type="ARBA" id="ARBA00022598"/>
    </source>
</evidence>
<dbReference type="InterPro" id="IPR005494">
    <property type="entry name" value="GSPS_pre-ATP-grasp-like_dom"/>
</dbReference>
<dbReference type="GO" id="GO:0005524">
    <property type="term" value="F:ATP binding"/>
    <property type="evidence" value="ECO:0007669"/>
    <property type="project" value="UniProtKB-KW"/>
</dbReference>
<evidence type="ECO:0000256" key="4">
    <source>
        <dbReference type="ARBA" id="ARBA00022840"/>
    </source>
</evidence>
<dbReference type="EMBL" id="LILC01000021">
    <property type="protein sequence ID" value="KOO43552.1"/>
    <property type="molecule type" value="Genomic_DNA"/>
</dbReference>
<name>A0A0M0KY66_9BACI</name>
<proteinExistence type="predicted"/>
<comment type="caution">
    <text evidence="7">The sequence shown here is derived from an EMBL/GenBank/DDBJ whole genome shotgun (WGS) entry which is preliminary data.</text>
</comment>
<organism evidence="7 8">
    <name type="scientific">Priestia koreensis</name>
    <dbReference type="NCBI Taxonomy" id="284581"/>
    <lineage>
        <taxon>Bacteria</taxon>
        <taxon>Bacillati</taxon>
        <taxon>Bacillota</taxon>
        <taxon>Bacilli</taxon>
        <taxon>Bacillales</taxon>
        <taxon>Bacillaceae</taxon>
        <taxon>Priestia</taxon>
    </lineage>
</organism>
<keyword evidence="2" id="KW-0479">Metal-binding</keyword>
<dbReference type="SUPFAM" id="SSF56059">
    <property type="entry name" value="Glutathione synthetase ATP-binding domain-like"/>
    <property type="match status" value="1"/>
</dbReference>
<protein>
    <recommendedName>
        <fullName evidence="6">Glutathionylspermidine synthase pre-ATP-grasp-like domain-containing protein</fullName>
    </recommendedName>
</protein>
<dbReference type="PATRIC" id="fig|284581.3.peg.1203"/>
<sequence>MDHRHKEKRQQFYEGIQDFWPDLCNQEYALYDIKVESKAQIDKIRLATGRVGHIFFKTARLMRHLDDETLLRLGFQKKMLSYIRLQTIAMETVVSRMEFAVNKRSVKLLTLHANTPLLIKESFSVNGDVCSHFNVLNPNAGLEEDLQKALRSAISYTKGYVGKGRNANIVFTSYEKSLEDYLTTQYLMKVANTEAQYLPFSDLRLIEQSLSGNKEVLFKAGLYDPKGDYVDILLQRNQFSTSASKVGKMEHMVMSFVESGVLGIINPPSAFLLQSNAVQALIWGLHEETHPYFTKKEHTWIARYFVPTYMEEDYFKKNNVKYVEKDLFSRESGAGQIGVTGGEGWIGKEMKKQSVYQKHVDLPSHEVKTTEGLKVVNVLYSCFLVNGKPSAVSILAKKNPGDHCDYYLPIGVEHPVEENKEE</sequence>
<dbReference type="GO" id="GO:0046872">
    <property type="term" value="F:metal ion binding"/>
    <property type="evidence" value="ECO:0007669"/>
    <property type="project" value="UniProtKB-KW"/>
</dbReference>
<evidence type="ECO:0000256" key="3">
    <source>
        <dbReference type="ARBA" id="ARBA00022741"/>
    </source>
</evidence>
<keyword evidence="1" id="KW-0436">Ligase</keyword>
<dbReference type="Gene3D" id="3.30.1490.330">
    <property type="match status" value="1"/>
</dbReference>
<evidence type="ECO:0000256" key="2">
    <source>
        <dbReference type="ARBA" id="ARBA00022723"/>
    </source>
</evidence>
<dbReference type="Pfam" id="PF03738">
    <property type="entry name" value="GSP_synth"/>
    <property type="match status" value="1"/>
</dbReference>
<keyword evidence="4" id="KW-0067">ATP-binding</keyword>
<keyword evidence="8" id="KW-1185">Reference proteome</keyword>
<dbReference type="AlphaFoldDB" id="A0A0M0KY66"/>
<evidence type="ECO:0000259" key="6">
    <source>
        <dbReference type="Pfam" id="PF03738"/>
    </source>
</evidence>